<protein>
    <submittedName>
        <fullName evidence="2">Uncharacterized protein</fullName>
    </submittedName>
</protein>
<proteinExistence type="predicted"/>
<organism evidence="2 3">
    <name type="scientific">Crepidotus variabilis</name>
    <dbReference type="NCBI Taxonomy" id="179855"/>
    <lineage>
        <taxon>Eukaryota</taxon>
        <taxon>Fungi</taxon>
        <taxon>Dikarya</taxon>
        <taxon>Basidiomycota</taxon>
        <taxon>Agaricomycotina</taxon>
        <taxon>Agaricomycetes</taxon>
        <taxon>Agaricomycetidae</taxon>
        <taxon>Agaricales</taxon>
        <taxon>Agaricineae</taxon>
        <taxon>Crepidotaceae</taxon>
        <taxon>Crepidotus</taxon>
    </lineage>
</organism>
<dbReference type="OrthoDB" id="10059875at2759"/>
<comment type="caution">
    <text evidence="2">The sequence shown here is derived from an EMBL/GenBank/DDBJ whole genome shotgun (WGS) entry which is preliminary data.</text>
</comment>
<evidence type="ECO:0000256" key="1">
    <source>
        <dbReference type="SAM" id="MobiDB-lite"/>
    </source>
</evidence>
<dbReference type="Gene3D" id="3.40.50.720">
    <property type="entry name" value="NAD(P)-binding Rossmann-like Domain"/>
    <property type="match status" value="1"/>
</dbReference>
<feature type="non-terminal residue" evidence="2">
    <location>
        <position position="83"/>
    </location>
</feature>
<dbReference type="Proteomes" id="UP000807306">
    <property type="component" value="Unassembled WGS sequence"/>
</dbReference>
<keyword evidence="3" id="KW-1185">Reference proteome</keyword>
<name>A0A9P6JQV6_9AGAR</name>
<accession>A0A9P6JQV6</accession>
<dbReference type="AlphaFoldDB" id="A0A9P6JQV6"/>
<evidence type="ECO:0000313" key="2">
    <source>
        <dbReference type="EMBL" id="KAF9530087.1"/>
    </source>
</evidence>
<dbReference type="EMBL" id="MU157842">
    <property type="protein sequence ID" value="KAF9530087.1"/>
    <property type="molecule type" value="Genomic_DNA"/>
</dbReference>
<gene>
    <name evidence="2" type="ORF">CPB83DRAFT_851547</name>
</gene>
<reference evidence="2" key="1">
    <citation type="submission" date="2020-11" db="EMBL/GenBank/DDBJ databases">
        <authorList>
            <consortium name="DOE Joint Genome Institute"/>
            <person name="Ahrendt S."/>
            <person name="Riley R."/>
            <person name="Andreopoulos W."/>
            <person name="Labutti K."/>
            <person name="Pangilinan J."/>
            <person name="Ruiz-Duenas F.J."/>
            <person name="Barrasa J.M."/>
            <person name="Sanchez-Garcia M."/>
            <person name="Camarero S."/>
            <person name="Miyauchi S."/>
            <person name="Serrano A."/>
            <person name="Linde D."/>
            <person name="Babiker R."/>
            <person name="Drula E."/>
            <person name="Ayuso-Fernandez I."/>
            <person name="Pacheco R."/>
            <person name="Padilla G."/>
            <person name="Ferreira P."/>
            <person name="Barriuso J."/>
            <person name="Kellner H."/>
            <person name="Castanera R."/>
            <person name="Alfaro M."/>
            <person name="Ramirez L."/>
            <person name="Pisabarro A.G."/>
            <person name="Kuo A."/>
            <person name="Tritt A."/>
            <person name="Lipzen A."/>
            <person name="He G."/>
            <person name="Yan M."/>
            <person name="Ng V."/>
            <person name="Cullen D."/>
            <person name="Martin F."/>
            <person name="Rosso M.-N."/>
            <person name="Henrissat B."/>
            <person name="Hibbett D."/>
            <person name="Martinez A.T."/>
            <person name="Grigoriev I.V."/>
        </authorList>
    </citation>
    <scope>NUCLEOTIDE SEQUENCE</scope>
    <source>
        <strain evidence="2">CBS 506.95</strain>
    </source>
</reference>
<sequence>MVGAYRGVSSNSSASAGHRQGQGQGQGGRAREQTHLMFSHTIKGQKYNMPLLGRFLDSTRMTMRGVQGSSAPLPLSHFVRCCV</sequence>
<evidence type="ECO:0000313" key="3">
    <source>
        <dbReference type="Proteomes" id="UP000807306"/>
    </source>
</evidence>
<feature type="region of interest" description="Disordered" evidence="1">
    <location>
        <begin position="1"/>
        <end position="32"/>
    </location>
</feature>